<accession>A0A414IPZ8</accession>
<dbReference type="EMBL" id="QSKC01000039">
    <property type="protein sequence ID" value="RHE29188.1"/>
    <property type="molecule type" value="Genomic_DNA"/>
</dbReference>
<evidence type="ECO:0000259" key="1">
    <source>
        <dbReference type="Pfam" id="PF03432"/>
    </source>
</evidence>
<gene>
    <name evidence="2" type="ORF">DW753_15015</name>
</gene>
<name>A0A414IPZ8_9FIRM</name>
<organism evidence="2 3">
    <name type="scientific">Agathobacter rectalis</name>
    <dbReference type="NCBI Taxonomy" id="39491"/>
    <lineage>
        <taxon>Bacteria</taxon>
        <taxon>Bacillati</taxon>
        <taxon>Bacillota</taxon>
        <taxon>Clostridia</taxon>
        <taxon>Lachnospirales</taxon>
        <taxon>Lachnospiraceae</taxon>
        <taxon>Agathobacter</taxon>
    </lineage>
</organism>
<protein>
    <submittedName>
        <fullName evidence="2">Relaxase</fullName>
    </submittedName>
</protein>
<dbReference type="Pfam" id="PF03432">
    <property type="entry name" value="Relaxase"/>
    <property type="match status" value="1"/>
</dbReference>
<feature type="domain" description="MobA/VirD2-like nuclease" evidence="1">
    <location>
        <begin position="19"/>
        <end position="148"/>
    </location>
</feature>
<dbReference type="Proteomes" id="UP000285290">
    <property type="component" value="Unassembled WGS sequence"/>
</dbReference>
<evidence type="ECO:0000313" key="2">
    <source>
        <dbReference type="EMBL" id="RHE29188.1"/>
    </source>
</evidence>
<sequence length="300" mass="35363">MKDSGNSFHARHLKRALDYVMNPEKTQRGRLVGAVNCQADMAFEQMMDTKKQFGKTDKRQGYHIILSFKEDEVEPDRAFEITQKFVAEYLGDAYEAVFVVHDNTDHVHSHIVFNSVSFVDGKKYRYEKGDWAKYIQPITNKLCQEYGLSIIDVEDGSKEKQHENYKDWSEYREGSFVWADMIKRDLDACILQANDFRGFLELLSEKGYEVKQGKYLAVRPQGMTRFRRCKTLGENYSQEAIVERIAKEDLSFYQSQNEERQAEIVKCYVKRYRRAKMSGLQKRYYAKLYRIGKLKKKPYS</sequence>
<dbReference type="InterPro" id="IPR005094">
    <property type="entry name" value="Endonuclease_MobA/VirD2"/>
</dbReference>
<comment type="caution">
    <text evidence="2">The sequence shown here is derived from an EMBL/GenBank/DDBJ whole genome shotgun (WGS) entry which is preliminary data.</text>
</comment>
<feature type="non-terminal residue" evidence="2">
    <location>
        <position position="300"/>
    </location>
</feature>
<reference evidence="2 3" key="1">
    <citation type="submission" date="2018-08" db="EMBL/GenBank/DDBJ databases">
        <title>A genome reference for cultivated species of the human gut microbiota.</title>
        <authorList>
            <person name="Zou Y."/>
            <person name="Xue W."/>
            <person name="Luo G."/>
        </authorList>
    </citation>
    <scope>NUCLEOTIDE SEQUENCE [LARGE SCALE GENOMIC DNA]</scope>
    <source>
        <strain evidence="2 3">AM29-10</strain>
    </source>
</reference>
<dbReference type="AlphaFoldDB" id="A0A414IPZ8"/>
<dbReference type="RefSeq" id="WP_158571754.1">
    <property type="nucleotide sequence ID" value="NZ_QSKC01000039.1"/>
</dbReference>
<proteinExistence type="predicted"/>
<evidence type="ECO:0000313" key="3">
    <source>
        <dbReference type="Proteomes" id="UP000285290"/>
    </source>
</evidence>